<proteinExistence type="inferred from homology"/>
<accession>A0A662Z5P5</accession>
<gene>
    <name evidence="6" type="ORF">SAMN05192557_1252</name>
</gene>
<keyword evidence="3" id="KW-0547">Nucleotide-binding</keyword>
<dbReference type="GO" id="GO:0016887">
    <property type="term" value="F:ATP hydrolysis activity"/>
    <property type="evidence" value="ECO:0007669"/>
    <property type="project" value="InterPro"/>
</dbReference>
<keyword evidence="4 6" id="KW-0067">ATP-binding</keyword>
<evidence type="ECO:0000259" key="5">
    <source>
        <dbReference type="PROSITE" id="PS50893"/>
    </source>
</evidence>
<reference evidence="6 7" key="1">
    <citation type="submission" date="2016-10" db="EMBL/GenBank/DDBJ databases">
        <authorList>
            <person name="Varghese N."/>
            <person name="Submissions S."/>
        </authorList>
    </citation>
    <scope>NUCLEOTIDE SEQUENCE [LARGE SCALE GENOMIC DNA]</scope>
    <source>
        <strain evidence="6 7">IBRC-M10081</strain>
    </source>
</reference>
<evidence type="ECO:0000256" key="3">
    <source>
        <dbReference type="ARBA" id="ARBA00022741"/>
    </source>
</evidence>
<organism evidence="6 7">
    <name type="scientific">Aliicoccus persicus</name>
    <dbReference type="NCBI Taxonomy" id="930138"/>
    <lineage>
        <taxon>Bacteria</taxon>
        <taxon>Bacillati</taxon>
        <taxon>Bacillota</taxon>
        <taxon>Bacilli</taxon>
        <taxon>Bacillales</taxon>
        <taxon>Staphylococcaceae</taxon>
        <taxon>Aliicoccus</taxon>
    </lineage>
</organism>
<feature type="domain" description="ABC transporter" evidence="5">
    <location>
        <begin position="5"/>
        <end position="222"/>
    </location>
</feature>
<dbReference type="GO" id="GO:0005524">
    <property type="term" value="F:ATP binding"/>
    <property type="evidence" value="ECO:0007669"/>
    <property type="project" value="UniProtKB-KW"/>
</dbReference>
<dbReference type="PANTHER" id="PTHR43335:SF4">
    <property type="entry name" value="ABC TRANSPORTER, ATP-BINDING PROTEIN"/>
    <property type="match status" value="1"/>
</dbReference>
<dbReference type="Gene3D" id="3.40.50.300">
    <property type="entry name" value="P-loop containing nucleotide triphosphate hydrolases"/>
    <property type="match status" value="1"/>
</dbReference>
<dbReference type="InterPro" id="IPR003593">
    <property type="entry name" value="AAA+_ATPase"/>
</dbReference>
<sequence length="224" mass="25206">MSQIIEVNGVSKRFKKRTLMKDVNITVNEGSTIGLVGENGSGKSVLYKMIVGLIEPDTGEVIVRGKRIGRDVDFPSNTGALINDPGYIAPYSGFKNLKYLAEINQIIDDEKIRDTLKRVGLDPEDKTKVKDYSSGMKKKLGIAQAIMENQDIIILDEPFNALDAKSVVNIRQVIKELQTEGKTILLTSHNHEDIEMLCNDVYIILDQEVVEFDEKIKEMYFSHQ</sequence>
<keyword evidence="7" id="KW-1185">Reference proteome</keyword>
<evidence type="ECO:0000313" key="7">
    <source>
        <dbReference type="Proteomes" id="UP000243605"/>
    </source>
</evidence>
<dbReference type="PANTHER" id="PTHR43335">
    <property type="entry name" value="ABC TRANSPORTER, ATP-BINDING PROTEIN"/>
    <property type="match status" value="1"/>
</dbReference>
<dbReference type="Proteomes" id="UP000243605">
    <property type="component" value="Unassembled WGS sequence"/>
</dbReference>
<evidence type="ECO:0000256" key="2">
    <source>
        <dbReference type="ARBA" id="ARBA00022448"/>
    </source>
</evidence>
<comment type="similarity">
    <text evidence="1">Belongs to the ABC transporter superfamily.</text>
</comment>
<evidence type="ECO:0000256" key="1">
    <source>
        <dbReference type="ARBA" id="ARBA00005417"/>
    </source>
</evidence>
<protein>
    <submittedName>
        <fullName evidence="6">ABC-2 type transport system ATP-binding protein</fullName>
    </submittedName>
</protein>
<keyword evidence="2" id="KW-0813">Transport</keyword>
<dbReference type="SUPFAM" id="SSF52540">
    <property type="entry name" value="P-loop containing nucleoside triphosphate hydrolases"/>
    <property type="match status" value="1"/>
</dbReference>
<dbReference type="RefSeq" id="WP_091474910.1">
    <property type="nucleotide sequence ID" value="NZ_FOIT01000003.1"/>
</dbReference>
<evidence type="ECO:0000313" key="6">
    <source>
        <dbReference type="EMBL" id="SEW01748.1"/>
    </source>
</evidence>
<dbReference type="SMART" id="SM00382">
    <property type="entry name" value="AAA"/>
    <property type="match status" value="1"/>
</dbReference>
<dbReference type="PROSITE" id="PS00211">
    <property type="entry name" value="ABC_TRANSPORTER_1"/>
    <property type="match status" value="1"/>
</dbReference>
<dbReference type="InterPro" id="IPR027417">
    <property type="entry name" value="P-loop_NTPase"/>
</dbReference>
<dbReference type="AlphaFoldDB" id="A0A662Z5P5"/>
<name>A0A662Z5P5_9STAP</name>
<dbReference type="InterPro" id="IPR017871">
    <property type="entry name" value="ABC_transporter-like_CS"/>
</dbReference>
<dbReference type="OrthoDB" id="9804819at2"/>
<dbReference type="PROSITE" id="PS50893">
    <property type="entry name" value="ABC_TRANSPORTER_2"/>
    <property type="match status" value="1"/>
</dbReference>
<dbReference type="EMBL" id="FOIT01000003">
    <property type="protein sequence ID" value="SEW01748.1"/>
    <property type="molecule type" value="Genomic_DNA"/>
</dbReference>
<dbReference type="InterPro" id="IPR003439">
    <property type="entry name" value="ABC_transporter-like_ATP-bd"/>
</dbReference>
<evidence type="ECO:0000256" key="4">
    <source>
        <dbReference type="ARBA" id="ARBA00022840"/>
    </source>
</evidence>
<dbReference type="Pfam" id="PF00005">
    <property type="entry name" value="ABC_tran"/>
    <property type="match status" value="1"/>
</dbReference>